<evidence type="ECO:0000256" key="2">
    <source>
        <dbReference type="ARBA" id="ARBA00022692"/>
    </source>
</evidence>
<evidence type="ECO:0000313" key="7">
    <source>
        <dbReference type="EMBL" id="GGF89842.1"/>
    </source>
</evidence>
<keyword evidence="2 6" id="KW-0812">Transmembrane</keyword>
<accession>A0A917CL70</accession>
<feature type="transmembrane region" description="Helical" evidence="6">
    <location>
        <begin position="100"/>
        <end position="121"/>
    </location>
</feature>
<dbReference type="GO" id="GO:0009403">
    <property type="term" value="P:toxin biosynthetic process"/>
    <property type="evidence" value="ECO:0007669"/>
    <property type="project" value="InterPro"/>
</dbReference>
<dbReference type="Proteomes" id="UP000605253">
    <property type="component" value="Unassembled WGS sequence"/>
</dbReference>
<gene>
    <name evidence="7" type="ORF">GCM10011365_08770</name>
</gene>
<dbReference type="GO" id="GO:0016020">
    <property type="term" value="C:membrane"/>
    <property type="evidence" value="ECO:0007669"/>
    <property type="project" value="UniProtKB-SubCell"/>
</dbReference>
<reference evidence="7" key="1">
    <citation type="journal article" date="2014" name="Int. J. Syst. Evol. Microbiol.">
        <title>Complete genome sequence of Corynebacterium casei LMG S-19264T (=DSM 44701T), isolated from a smear-ripened cheese.</title>
        <authorList>
            <consortium name="US DOE Joint Genome Institute (JGI-PGF)"/>
            <person name="Walter F."/>
            <person name="Albersmeier A."/>
            <person name="Kalinowski J."/>
            <person name="Ruckert C."/>
        </authorList>
    </citation>
    <scope>NUCLEOTIDE SEQUENCE</scope>
    <source>
        <strain evidence="7">CGMCC 1.12181</strain>
    </source>
</reference>
<comment type="subcellular location">
    <subcellularLocation>
        <location evidence="1">Membrane</location>
        <topology evidence="1">Multi-pass membrane protein</topology>
    </subcellularLocation>
</comment>
<evidence type="ECO:0000256" key="3">
    <source>
        <dbReference type="ARBA" id="ARBA00022989"/>
    </source>
</evidence>
<dbReference type="EMBL" id="BMEO01000003">
    <property type="protein sequence ID" value="GGF89842.1"/>
    <property type="molecule type" value="Genomic_DNA"/>
</dbReference>
<keyword evidence="3 6" id="KW-1133">Transmembrane helix</keyword>
<keyword evidence="8" id="KW-1185">Reference proteome</keyword>
<dbReference type="AlphaFoldDB" id="A0A917CL70"/>
<evidence type="ECO:0008006" key="9">
    <source>
        <dbReference type="Google" id="ProtNLM"/>
    </source>
</evidence>
<dbReference type="PANTHER" id="PTHR36926:SF1">
    <property type="entry name" value="COLICIN V PRODUCTION PROTEIN"/>
    <property type="match status" value="1"/>
</dbReference>
<dbReference type="InterPro" id="IPR052719">
    <property type="entry name" value="CvpA-like"/>
</dbReference>
<dbReference type="PANTHER" id="PTHR36926">
    <property type="entry name" value="COLICIN V PRODUCTION PROTEIN"/>
    <property type="match status" value="1"/>
</dbReference>
<feature type="region of interest" description="Disordered" evidence="5">
    <location>
        <begin position="171"/>
        <end position="198"/>
    </location>
</feature>
<feature type="transmembrane region" description="Helical" evidence="6">
    <location>
        <begin position="65"/>
        <end position="88"/>
    </location>
</feature>
<keyword evidence="4 6" id="KW-0472">Membrane</keyword>
<reference evidence="7" key="2">
    <citation type="submission" date="2020-09" db="EMBL/GenBank/DDBJ databases">
        <authorList>
            <person name="Sun Q."/>
            <person name="Zhou Y."/>
        </authorList>
    </citation>
    <scope>NUCLEOTIDE SEQUENCE</scope>
    <source>
        <strain evidence="7">CGMCC 1.12181</strain>
    </source>
</reference>
<dbReference type="RefSeq" id="WP_188364475.1">
    <property type="nucleotide sequence ID" value="NZ_BAABJF010000017.1"/>
</dbReference>
<sequence>MNWFDFTILAILLLSVVVSLFRGLIREVMSLVIWVAALWLAWHYVDVGAEWLQAYIELPSARHLIAFVALFLAALIVGGLINFLLGKIIAGTGLTGTDRFLGMFFGLLRGAVAVTFMVLFLQATPLSKDPWWQQSTLQPHFSKMADWVKQRMPEDIGDYFSFMQDETLKQSLQPGLPSASSNEQTDAPENPTTQPDKQ</sequence>
<dbReference type="Pfam" id="PF02674">
    <property type="entry name" value="Colicin_V"/>
    <property type="match status" value="1"/>
</dbReference>
<dbReference type="InterPro" id="IPR003825">
    <property type="entry name" value="Colicin-V_CvpA"/>
</dbReference>
<evidence type="ECO:0000256" key="4">
    <source>
        <dbReference type="ARBA" id="ARBA00023136"/>
    </source>
</evidence>
<protein>
    <recommendedName>
        <fullName evidence="9">Membrane protein required for colicin V production</fullName>
    </recommendedName>
</protein>
<feature type="transmembrane region" description="Helical" evidence="6">
    <location>
        <begin position="6"/>
        <end position="21"/>
    </location>
</feature>
<organism evidence="7 8">
    <name type="scientific">Marinicella pacifica</name>
    <dbReference type="NCBI Taxonomy" id="1171543"/>
    <lineage>
        <taxon>Bacteria</taxon>
        <taxon>Pseudomonadati</taxon>
        <taxon>Pseudomonadota</taxon>
        <taxon>Gammaproteobacteria</taxon>
        <taxon>Lysobacterales</taxon>
        <taxon>Marinicellaceae</taxon>
        <taxon>Marinicella</taxon>
    </lineage>
</organism>
<evidence type="ECO:0000313" key="8">
    <source>
        <dbReference type="Proteomes" id="UP000605253"/>
    </source>
</evidence>
<feature type="transmembrane region" description="Helical" evidence="6">
    <location>
        <begin position="28"/>
        <end position="45"/>
    </location>
</feature>
<comment type="caution">
    <text evidence="7">The sequence shown here is derived from an EMBL/GenBank/DDBJ whole genome shotgun (WGS) entry which is preliminary data.</text>
</comment>
<evidence type="ECO:0000256" key="5">
    <source>
        <dbReference type="SAM" id="MobiDB-lite"/>
    </source>
</evidence>
<name>A0A917CL70_9GAMM</name>
<proteinExistence type="predicted"/>
<evidence type="ECO:0000256" key="6">
    <source>
        <dbReference type="SAM" id="Phobius"/>
    </source>
</evidence>
<evidence type="ECO:0000256" key="1">
    <source>
        <dbReference type="ARBA" id="ARBA00004141"/>
    </source>
</evidence>